<accession>A0A2P5FUT8</accession>
<dbReference type="AlphaFoldDB" id="A0A2P5FUT8"/>
<proteinExistence type="predicted"/>
<dbReference type="Proteomes" id="UP000237000">
    <property type="component" value="Unassembled WGS sequence"/>
</dbReference>
<dbReference type="InParanoid" id="A0A2P5FUT8"/>
<dbReference type="OrthoDB" id="10385608at2759"/>
<protein>
    <submittedName>
        <fullName evidence="1">Uncharacterized protein</fullName>
    </submittedName>
</protein>
<gene>
    <name evidence="1" type="ORF">TorRG33x02_023370</name>
</gene>
<feature type="non-terminal residue" evidence="1">
    <location>
        <position position="53"/>
    </location>
</feature>
<sequence length="53" mass="6051">MFHEFENQSMEDMIEDDNSIFPMQFREKMGSVSESSIIEKGIQAAVGLGDHKE</sequence>
<organism evidence="1 2">
    <name type="scientific">Trema orientale</name>
    <name type="common">Charcoal tree</name>
    <name type="synonym">Celtis orientalis</name>
    <dbReference type="NCBI Taxonomy" id="63057"/>
    <lineage>
        <taxon>Eukaryota</taxon>
        <taxon>Viridiplantae</taxon>
        <taxon>Streptophyta</taxon>
        <taxon>Embryophyta</taxon>
        <taxon>Tracheophyta</taxon>
        <taxon>Spermatophyta</taxon>
        <taxon>Magnoliopsida</taxon>
        <taxon>eudicotyledons</taxon>
        <taxon>Gunneridae</taxon>
        <taxon>Pentapetalae</taxon>
        <taxon>rosids</taxon>
        <taxon>fabids</taxon>
        <taxon>Rosales</taxon>
        <taxon>Cannabaceae</taxon>
        <taxon>Trema</taxon>
    </lineage>
</organism>
<name>A0A2P5FUT8_TREOI</name>
<evidence type="ECO:0000313" key="2">
    <source>
        <dbReference type="Proteomes" id="UP000237000"/>
    </source>
</evidence>
<dbReference type="EMBL" id="JXTC01000007">
    <property type="protein sequence ID" value="POO01560.1"/>
    <property type="molecule type" value="Genomic_DNA"/>
</dbReference>
<evidence type="ECO:0000313" key="1">
    <source>
        <dbReference type="EMBL" id="POO01560.1"/>
    </source>
</evidence>
<comment type="caution">
    <text evidence="1">The sequence shown here is derived from an EMBL/GenBank/DDBJ whole genome shotgun (WGS) entry which is preliminary data.</text>
</comment>
<keyword evidence="2" id="KW-1185">Reference proteome</keyword>
<reference evidence="2" key="1">
    <citation type="submission" date="2016-06" db="EMBL/GenBank/DDBJ databases">
        <title>Parallel loss of symbiosis genes in relatives of nitrogen-fixing non-legume Parasponia.</title>
        <authorList>
            <person name="Van Velzen R."/>
            <person name="Holmer R."/>
            <person name="Bu F."/>
            <person name="Rutten L."/>
            <person name="Van Zeijl A."/>
            <person name="Liu W."/>
            <person name="Santuari L."/>
            <person name="Cao Q."/>
            <person name="Sharma T."/>
            <person name="Shen D."/>
            <person name="Roswanjaya Y."/>
            <person name="Wardhani T."/>
            <person name="Kalhor M.S."/>
            <person name="Jansen J."/>
            <person name="Van den Hoogen J."/>
            <person name="Gungor B."/>
            <person name="Hartog M."/>
            <person name="Hontelez J."/>
            <person name="Verver J."/>
            <person name="Yang W.-C."/>
            <person name="Schijlen E."/>
            <person name="Repin R."/>
            <person name="Schilthuizen M."/>
            <person name="Schranz E."/>
            <person name="Heidstra R."/>
            <person name="Miyata K."/>
            <person name="Fedorova E."/>
            <person name="Kohlen W."/>
            <person name="Bisseling T."/>
            <person name="Smit S."/>
            <person name="Geurts R."/>
        </authorList>
    </citation>
    <scope>NUCLEOTIDE SEQUENCE [LARGE SCALE GENOMIC DNA]</scope>
    <source>
        <strain evidence="2">cv. RG33-2</strain>
    </source>
</reference>